<dbReference type="EMBL" id="CAFAAJ010000087">
    <property type="protein sequence ID" value="CAB4808959.1"/>
    <property type="molecule type" value="Genomic_DNA"/>
</dbReference>
<accession>A0A6J6YIU4</accession>
<protein>
    <submittedName>
        <fullName evidence="1">Unannotated protein</fullName>
    </submittedName>
</protein>
<gene>
    <name evidence="1" type="ORF">UFOPK3001_01418</name>
</gene>
<proteinExistence type="predicted"/>
<sequence length="104" mass="11937">MITHIDIEGTTSSTWFVQRTLYPYSRERFAEYLSTHRDRPDVDAMVQTVRDLASEPDADDSRVVWWLEHWLDGDQKVTPELGVPPDSIVFLSDVSDDTPQLVTA</sequence>
<dbReference type="SUPFAM" id="SSF56784">
    <property type="entry name" value="HAD-like"/>
    <property type="match status" value="1"/>
</dbReference>
<name>A0A6J6YIU4_9ZZZZ</name>
<organism evidence="1">
    <name type="scientific">freshwater metagenome</name>
    <dbReference type="NCBI Taxonomy" id="449393"/>
    <lineage>
        <taxon>unclassified sequences</taxon>
        <taxon>metagenomes</taxon>
        <taxon>ecological metagenomes</taxon>
    </lineage>
</organism>
<evidence type="ECO:0000313" key="1">
    <source>
        <dbReference type="EMBL" id="CAB4808959.1"/>
    </source>
</evidence>
<dbReference type="Gene3D" id="1.10.720.60">
    <property type="match status" value="1"/>
</dbReference>
<dbReference type="AlphaFoldDB" id="A0A6J6YIU4"/>
<reference evidence="1" key="1">
    <citation type="submission" date="2020-05" db="EMBL/GenBank/DDBJ databases">
        <authorList>
            <person name="Chiriac C."/>
            <person name="Salcher M."/>
            <person name="Ghai R."/>
            <person name="Kavagutti S V."/>
        </authorList>
    </citation>
    <scope>NUCLEOTIDE SEQUENCE</scope>
</reference>
<dbReference type="InterPro" id="IPR036412">
    <property type="entry name" value="HAD-like_sf"/>
</dbReference>